<evidence type="ECO:0000313" key="5">
    <source>
        <dbReference type="EMBL" id="EOO77569.1"/>
    </source>
</evidence>
<dbReference type="Gene3D" id="1.10.10.10">
    <property type="entry name" value="Winged helix-like DNA-binding domain superfamily/Winged helix DNA-binding domain"/>
    <property type="match status" value="1"/>
</dbReference>
<keyword evidence="2" id="KW-0238">DNA-binding</keyword>
<dbReference type="EMBL" id="AHES01000006">
    <property type="protein sequence ID" value="EOO77569.1"/>
    <property type="molecule type" value="Genomic_DNA"/>
</dbReference>
<reference evidence="5 6" key="1">
    <citation type="submission" date="2012-12" db="EMBL/GenBank/DDBJ databases">
        <title>The Genome Sequence of Bacillus cereus VD021.</title>
        <authorList>
            <consortium name="The Broad Institute Genome Sequencing Platform"/>
            <consortium name="The Broad Institute Genome Sequencing Center for Infectious Disease"/>
            <person name="Feldgarden M."/>
            <person name="Van der Auwera G.A."/>
            <person name="Mahillon J."/>
            <person name="Duprez V."/>
            <person name="Timmery S."/>
            <person name="Mattelet C."/>
            <person name="Dierick K."/>
            <person name="Sun M."/>
            <person name="Yu Z."/>
            <person name="Zhu L."/>
            <person name="Hu X."/>
            <person name="Shank E.B."/>
            <person name="Swiecicka I."/>
            <person name="Hansen B.M."/>
            <person name="Andrup L."/>
            <person name="Walker B."/>
            <person name="Young S.K."/>
            <person name="Zeng Q."/>
            <person name="Gargeya S."/>
            <person name="Fitzgerald M."/>
            <person name="Haas B."/>
            <person name="Abouelleil A."/>
            <person name="Alvarado L."/>
            <person name="Arachchi H.M."/>
            <person name="Berlin A.M."/>
            <person name="Chapman S.B."/>
            <person name="Dewar J."/>
            <person name="Goldberg J."/>
            <person name="Griggs A."/>
            <person name="Gujja S."/>
            <person name="Hansen M."/>
            <person name="Howarth C."/>
            <person name="Imamovic A."/>
            <person name="Larimer J."/>
            <person name="McCowan C."/>
            <person name="Murphy C."/>
            <person name="Neiman D."/>
            <person name="Pearson M."/>
            <person name="Priest M."/>
            <person name="Roberts A."/>
            <person name="Saif S."/>
            <person name="Shea T."/>
            <person name="Sisk P."/>
            <person name="Sykes S."/>
            <person name="Wortman J."/>
            <person name="Nusbaum C."/>
            <person name="Birren B."/>
        </authorList>
    </citation>
    <scope>NUCLEOTIDE SEQUENCE [LARGE SCALE GENOMIC DNA]</scope>
    <source>
        <strain evidence="5 6">VD021</strain>
    </source>
</reference>
<accession>R8HXK4</accession>
<name>R8HXK4_BACCE</name>
<dbReference type="PANTHER" id="PTHR38445">
    <property type="entry name" value="HTH-TYPE TRANSCRIPTIONAL REPRESSOR YTRA"/>
    <property type="match status" value="1"/>
</dbReference>
<dbReference type="InterPro" id="IPR036390">
    <property type="entry name" value="WH_DNA-bd_sf"/>
</dbReference>
<evidence type="ECO:0000256" key="1">
    <source>
        <dbReference type="ARBA" id="ARBA00023015"/>
    </source>
</evidence>
<dbReference type="SMART" id="SM00345">
    <property type="entry name" value="HTH_GNTR"/>
    <property type="match status" value="1"/>
</dbReference>
<dbReference type="PROSITE" id="PS50949">
    <property type="entry name" value="HTH_GNTR"/>
    <property type="match status" value="1"/>
</dbReference>
<gene>
    <name evidence="5" type="ORF">IIC_01338</name>
</gene>
<dbReference type="InterPro" id="IPR000524">
    <property type="entry name" value="Tscrpt_reg_HTH_GntR"/>
</dbReference>
<evidence type="ECO:0000259" key="4">
    <source>
        <dbReference type="PROSITE" id="PS50949"/>
    </source>
</evidence>
<dbReference type="CDD" id="cd07377">
    <property type="entry name" value="WHTH_GntR"/>
    <property type="match status" value="1"/>
</dbReference>
<feature type="domain" description="HTH gntR-type" evidence="4">
    <location>
        <begin position="7"/>
        <end position="75"/>
    </location>
</feature>
<dbReference type="InterPro" id="IPR036388">
    <property type="entry name" value="WH-like_DNA-bd_sf"/>
</dbReference>
<evidence type="ECO:0000313" key="6">
    <source>
        <dbReference type="Proteomes" id="UP000014040"/>
    </source>
</evidence>
<keyword evidence="1" id="KW-0805">Transcription regulation</keyword>
<evidence type="ECO:0000256" key="3">
    <source>
        <dbReference type="ARBA" id="ARBA00023163"/>
    </source>
</evidence>
<comment type="caution">
    <text evidence="5">The sequence shown here is derived from an EMBL/GenBank/DDBJ whole genome shotgun (WGS) entry which is preliminary data.</text>
</comment>
<evidence type="ECO:0000256" key="2">
    <source>
        <dbReference type="ARBA" id="ARBA00023125"/>
    </source>
</evidence>
<dbReference type="PATRIC" id="fig|1053224.3.peg.1362"/>
<dbReference type="SUPFAM" id="SSF46785">
    <property type="entry name" value="Winged helix' DNA-binding domain"/>
    <property type="match status" value="1"/>
</dbReference>
<dbReference type="HOGENOM" id="CLU_017584_10_0_9"/>
<organism evidence="5 6">
    <name type="scientific">Bacillus cereus VD021</name>
    <dbReference type="NCBI Taxonomy" id="1053224"/>
    <lineage>
        <taxon>Bacteria</taxon>
        <taxon>Bacillati</taxon>
        <taxon>Bacillota</taxon>
        <taxon>Bacilli</taxon>
        <taxon>Bacillales</taxon>
        <taxon>Bacillaceae</taxon>
        <taxon>Bacillus</taxon>
        <taxon>Bacillus cereus group</taxon>
    </lineage>
</organism>
<proteinExistence type="predicted"/>
<keyword evidence="3" id="KW-0804">Transcription</keyword>
<dbReference type="AlphaFoldDB" id="R8HXK4"/>
<dbReference type="PANTHER" id="PTHR38445:SF10">
    <property type="entry name" value="GNTR-FAMILY TRANSCRIPTIONAL REGULATOR"/>
    <property type="match status" value="1"/>
</dbReference>
<dbReference type="Pfam" id="PF00392">
    <property type="entry name" value="GntR"/>
    <property type="match status" value="1"/>
</dbReference>
<dbReference type="Proteomes" id="UP000014040">
    <property type="component" value="Unassembled WGS sequence"/>
</dbReference>
<dbReference type="GO" id="GO:0003700">
    <property type="term" value="F:DNA-binding transcription factor activity"/>
    <property type="evidence" value="ECO:0007669"/>
    <property type="project" value="InterPro"/>
</dbReference>
<sequence length="115" mass="12935">MLMRTEKPVFAQVAEMIENDILSGTYNPNDLIISTTQISKLLSVNPTTSVKAVKILADKGVLYKKRGIGMAVTNEAKKIILDERKKELLDTIRQSMKIGISREEIIKLVMEENDD</sequence>
<protein>
    <recommendedName>
        <fullName evidence="4">HTH gntR-type domain-containing protein</fullName>
    </recommendedName>
</protein>
<dbReference type="GO" id="GO:0003677">
    <property type="term" value="F:DNA binding"/>
    <property type="evidence" value="ECO:0007669"/>
    <property type="project" value="UniProtKB-KW"/>
</dbReference>